<name>A0A2S8FMK1_9BACT</name>
<feature type="transmembrane region" description="Helical" evidence="1">
    <location>
        <begin position="12"/>
        <end position="33"/>
    </location>
</feature>
<dbReference type="InterPro" id="IPR012902">
    <property type="entry name" value="N_methyl_site"/>
</dbReference>
<reference evidence="3 4" key="1">
    <citation type="submission" date="2018-02" db="EMBL/GenBank/DDBJ databases">
        <title>Comparative genomes isolates from brazilian mangrove.</title>
        <authorList>
            <person name="Araujo J.E."/>
            <person name="Taketani R.G."/>
            <person name="Silva M.C.P."/>
            <person name="Loureco M.V."/>
            <person name="Andreote F.D."/>
        </authorList>
    </citation>
    <scope>NUCLEOTIDE SEQUENCE [LARGE SCALE GENOMIC DNA]</scope>
    <source>
        <strain evidence="3 4">HEX-2 MGV</strain>
    </source>
</reference>
<dbReference type="OrthoDB" id="247601at2"/>
<comment type="caution">
    <text evidence="3">The sequence shown here is derived from an EMBL/GenBank/DDBJ whole genome shotgun (WGS) entry which is preliminary data.</text>
</comment>
<keyword evidence="1" id="KW-0472">Membrane</keyword>
<dbReference type="InterPro" id="IPR000595">
    <property type="entry name" value="cNMP-bd_dom"/>
</dbReference>
<organism evidence="3 4">
    <name type="scientific">Blastopirellula marina</name>
    <dbReference type="NCBI Taxonomy" id="124"/>
    <lineage>
        <taxon>Bacteria</taxon>
        <taxon>Pseudomonadati</taxon>
        <taxon>Planctomycetota</taxon>
        <taxon>Planctomycetia</taxon>
        <taxon>Pirellulales</taxon>
        <taxon>Pirellulaceae</taxon>
        <taxon>Blastopirellula</taxon>
    </lineage>
</organism>
<dbReference type="NCBIfam" id="TIGR02532">
    <property type="entry name" value="IV_pilin_GFxxxE"/>
    <property type="match status" value="1"/>
</dbReference>
<evidence type="ECO:0000259" key="2">
    <source>
        <dbReference type="PROSITE" id="PS50042"/>
    </source>
</evidence>
<evidence type="ECO:0000313" key="4">
    <source>
        <dbReference type="Proteomes" id="UP000240009"/>
    </source>
</evidence>
<accession>A0A2S8FMK1</accession>
<feature type="domain" description="Cyclic nucleotide-binding" evidence="2">
    <location>
        <begin position="217"/>
        <end position="282"/>
    </location>
</feature>
<sequence length="282" mass="30343">MKVTKKKSAFTLVELLVVIAIIGVLIALLLPAVQQAREAARRTQCNNNLKQLGLAMHNYHDTFQSLPAGWIDVGSSNNYMGWGTFLLPFVEQSALYDEMKAAGAYKQAWFNITAMDPFAKTVVDAFICPSDPSGGLNSHLHDYGKSNYTGVGGAHYLKGSGANGTFYDNSFVKFRDMTDGLSNVAMVGERSTLLKSGWTQKKGTLWIGGSTSSEYYLNNAIVSSGYYSINGAAGSFNFTSAHPGGAIFLFGDGSAHFLSETIDGTTYRNLGSISDGNVLGEF</sequence>
<protein>
    <submittedName>
        <fullName evidence="3">Prepilin-type cleavage/methylation domain-containing protein</fullName>
    </submittedName>
</protein>
<dbReference type="InterPro" id="IPR011453">
    <property type="entry name" value="DUF1559"/>
</dbReference>
<dbReference type="Gene3D" id="3.30.700.10">
    <property type="entry name" value="Glycoprotein, Type 4 Pilin"/>
    <property type="match status" value="1"/>
</dbReference>
<proteinExistence type="predicted"/>
<evidence type="ECO:0000256" key="1">
    <source>
        <dbReference type="SAM" id="Phobius"/>
    </source>
</evidence>
<dbReference type="Pfam" id="PF07596">
    <property type="entry name" value="SBP_bac_10"/>
    <property type="match status" value="1"/>
</dbReference>
<dbReference type="Proteomes" id="UP000240009">
    <property type="component" value="Unassembled WGS sequence"/>
</dbReference>
<keyword evidence="1" id="KW-1133">Transmembrane helix</keyword>
<dbReference type="AlphaFoldDB" id="A0A2S8FMK1"/>
<dbReference type="Pfam" id="PF07963">
    <property type="entry name" value="N_methyl"/>
    <property type="match status" value="1"/>
</dbReference>
<dbReference type="EMBL" id="PUIA01000035">
    <property type="protein sequence ID" value="PQO33432.1"/>
    <property type="molecule type" value="Genomic_DNA"/>
</dbReference>
<gene>
    <name evidence="3" type="ORF">C5Y96_11350</name>
</gene>
<dbReference type="PANTHER" id="PTHR30093:SF2">
    <property type="entry name" value="TYPE II SECRETION SYSTEM PROTEIN H"/>
    <property type="match status" value="1"/>
</dbReference>
<dbReference type="InterPro" id="IPR045584">
    <property type="entry name" value="Pilin-like"/>
</dbReference>
<evidence type="ECO:0000313" key="3">
    <source>
        <dbReference type="EMBL" id="PQO33432.1"/>
    </source>
</evidence>
<dbReference type="SUPFAM" id="SSF54523">
    <property type="entry name" value="Pili subunits"/>
    <property type="match status" value="1"/>
</dbReference>
<dbReference type="InterPro" id="IPR027558">
    <property type="entry name" value="Pre_pil_HX9DG_C"/>
</dbReference>
<keyword evidence="1" id="KW-0812">Transmembrane</keyword>
<dbReference type="NCBIfam" id="TIGR04294">
    <property type="entry name" value="pre_pil_HX9DG"/>
    <property type="match status" value="1"/>
</dbReference>
<dbReference type="PANTHER" id="PTHR30093">
    <property type="entry name" value="GENERAL SECRETION PATHWAY PROTEIN G"/>
    <property type="match status" value="1"/>
</dbReference>
<dbReference type="PROSITE" id="PS50042">
    <property type="entry name" value="CNMP_BINDING_3"/>
    <property type="match status" value="1"/>
</dbReference>
<dbReference type="RefSeq" id="WP_105353186.1">
    <property type="nucleotide sequence ID" value="NZ_PUIA01000035.1"/>
</dbReference>